<dbReference type="InterPro" id="IPR000639">
    <property type="entry name" value="Epox_hydrolase-like"/>
</dbReference>
<dbReference type="AlphaFoldDB" id="A0A0R2LA47"/>
<accession>A0A0R2LA47</accession>
<keyword evidence="5" id="KW-0378">Hydrolase</keyword>
<evidence type="ECO:0000259" key="4">
    <source>
        <dbReference type="Pfam" id="PF00561"/>
    </source>
</evidence>
<dbReference type="PANTHER" id="PTHR42916">
    <property type="entry name" value="2-SUCCINYL-5-ENOLPYRUVYL-6-HYDROXY-3-CYCLOHEXENE-1-CARBOXYLATE SYNTHASE"/>
    <property type="match status" value="1"/>
</dbReference>
<dbReference type="Pfam" id="PF00561">
    <property type="entry name" value="Abhydrolase_1"/>
    <property type="match status" value="1"/>
</dbReference>
<comment type="subunit">
    <text evidence="3">Monomer.</text>
</comment>
<dbReference type="GO" id="GO:0009234">
    <property type="term" value="P:menaquinone biosynthetic process"/>
    <property type="evidence" value="ECO:0007669"/>
    <property type="project" value="UniProtKB-UniRule"/>
</dbReference>
<comment type="similarity">
    <text evidence="3">Belongs to the AB hydrolase superfamily. MenH family.</text>
</comment>
<feature type="domain" description="AB hydrolase-1" evidence="4">
    <location>
        <begin position="23"/>
        <end position="254"/>
    </location>
</feature>
<dbReference type="Proteomes" id="UP000051886">
    <property type="component" value="Unassembled WGS sequence"/>
</dbReference>
<dbReference type="STRING" id="449659.IV66_GL001025"/>
<protein>
    <recommendedName>
        <fullName evidence="3">Putative 2-succinyl-6-hydroxy-2,4-cyclohexadiene-1-carboxylate synthase</fullName>
        <shortName evidence="3">SHCHC synthase</shortName>
        <ecNumber evidence="3">4.2.99.20</ecNumber>
    </recommendedName>
</protein>
<reference evidence="5 6" key="1">
    <citation type="journal article" date="2015" name="Genome Announc.">
        <title>Expanding the biotechnology potential of lactobacilli through comparative genomics of 213 strains and associated genera.</title>
        <authorList>
            <person name="Sun Z."/>
            <person name="Harris H.M."/>
            <person name="McCann A."/>
            <person name="Guo C."/>
            <person name="Argimon S."/>
            <person name="Zhang W."/>
            <person name="Yang X."/>
            <person name="Jeffery I.B."/>
            <person name="Cooney J.C."/>
            <person name="Kagawa T.F."/>
            <person name="Liu W."/>
            <person name="Song Y."/>
            <person name="Salvetti E."/>
            <person name="Wrobel A."/>
            <person name="Rasinkangas P."/>
            <person name="Parkhill J."/>
            <person name="Rea M.C."/>
            <person name="O'Sullivan O."/>
            <person name="Ritari J."/>
            <person name="Douillard F.P."/>
            <person name="Paul Ross R."/>
            <person name="Yang R."/>
            <person name="Briner A.E."/>
            <person name="Felis G.E."/>
            <person name="de Vos W.M."/>
            <person name="Barrangou R."/>
            <person name="Klaenhammer T.R."/>
            <person name="Caufield P.W."/>
            <person name="Cui Y."/>
            <person name="Zhang H."/>
            <person name="O'Toole P.W."/>
        </authorList>
    </citation>
    <scope>NUCLEOTIDE SEQUENCE [LARGE SCALE GENOMIC DNA]</scope>
    <source>
        <strain evidence="5 6">NBRC 103219</strain>
    </source>
</reference>
<dbReference type="EC" id="4.2.99.20" evidence="3"/>
<comment type="function">
    <text evidence="3">Catalyzes a proton abstraction reaction that results in 2,5-elimination of pyruvate from 2-succinyl-5-enolpyruvyl-6-hydroxy-3-cyclohexene-1-carboxylate (SEPHCHC) and the formation of 2-succinyl-6-hydroxy-2,4-cyclohexadiene-1-carboxylate (SHCHC).</text>
</comment>
<sequence length="272" mass="30898">MKITVNSQKYYIEQKGKGTPTWLLLHGFMGSHHDFDQISEQLPGQVLVPDLLGHGQSSCSHHQHDYQMERQAADLASLLEQLQVKQVILVGYSMGGRLALDFALRYPDLVQALVLESSTAGIADKMARQKRIEHDEQQAQQLENESFSRFVDYWESLPLFDSQKHLPTNIQQKIREQRLRQDPQALAASLRGMGTGSMPNLWKQLPQLTCPTTLLTGKLDAKFNKLTSQMKELIPKAQRYVLSGAGHNLHLEKPELYVLQLLQVFARTMQAK</sequence>
<keyword evidence="6" id="KW-1185">Reference proteome</keyword>
<dbReference type="UniPathway" id="UPA01057">
    <property type="reaction ID" value="UER00900"/>
</dbReference>
<comment type="catalytic activity">
    <reaction evidence="3">
        <text>5-enolpyruvoyl-6-hydroxy-2-succinyl-cyclohex-3-ene-1-carboxylate = (1R,6R)-6-hydroxy-2-succinyl-cyclohexa-2,4-diene-1-carboxylate + pyruvate</text>
        <dbReference type="Rhea" id="RHEA:25597"/>
        <dbReference type="ChEBI" id="CHEBI:15361"/>
        <dbReference type="ChEBI" id="CHEBI:58689"/>
        <dbReference type="ChEBI" id="CHEBI:58818"/>
        <dbReference type="EC" id="4.2.99.20"/>
    </reaction>
</comment>
<dbReference type="RefSeq" id="WP_017868466.1">
    <property type="nucleotide sequence ID" value="NZ_BJYB01000008.1"/>
</dbReference>
<evidence type="ECO:0000256" key="2">
    <source>
        <dbReference type="ARBA" id="ARBA00023239"/>
    </source>
</evidence>
<dbReference type="InterPro" id="IPR022485">
    <property type="entry name" value="SHCHC_synthase_MenH"/>
</dbReference>
<comment type="caution">
    <text evidence="5">The sequence shown here is derived from an EMBL/GenBank/DDBJ whole genome shotgun (WGS) entry which is preliminary data.</text>
</comment>
<comment type="pathway">
    <text evidence="3">Quinol/quinone metabolism; 1,4-dihydroxy-2-naphthoate biosynthesis; 1,4-dihydroxy-2-naphthoate from chorismate: step 3/7.</text>
</comment>
<dbReference type="Gene3D" id="3.40.50.1820">
    <property type="entry name" value="alpha/beta hydrolase"/>
    <property type="match status" value="1"/>
</dbReference>
<evidence type="ECO:0000313" key="6">
    <source>
        <dbReference type="Proteomes" id="UP000051886"/>
    </source>
</evidence>
<dbReference type="GO" id="GO:0070205">
    <property type="term" value="F:2-succinyl-6-hydroxy-2,4-cyclohexadiene-1-carboxylate synthase activity"/>
    <property type="evidence" value="ECO:0007669"/>
    <property type="project" value="UniProtKB-UniRule"/>
</dbReference>
<organism evidence="5 6">
    <name type="scientific">Ligilactobacillus pobuzihii</name>
    <dbReference type="NCBI Taxonomy" id="449659"/>
    <lineage>
        <taxon>Bacteria</taxon>
        <taxon>Bacillati</taxon>
        <taxon>Bacillota</taxon>
        <taxon>Bacilli</taxon>
        <taxon>Lactobacillales</taxon>
        <taxon>Lactobacillaceae</taxon>
        <taxon>Ligilactobacillus</taxon>
    </lineage>
</organism>
<dbReference type="PRINTS" id="PR00111">
    <property type="entry name" value="ABHYDROLASE"/>
</dbReference>
<dbReference type="GO" id="GO:0016787">
    <property type="term" value="F:hydrolase activity"/>
    <property type="evidence" value="ECO:0007669"/>
    <property type="project" value="UniProtKB-KW"/>
</dbReference>
<dbReference type="EMBL" id="JQCN01000070">
    <property type="protein sequence ID" value="KRN95581.1"/>
    <property type="molecule type" value="Genomic_DNA"/>
</dbReference>
<dbReference type="PATRIC" id="fig|449659.4.peg.1032"/>
<dbReference type="InterPro" id="IPR000073">
    <property type="entry name" value="AB_hydrolase_1"/>
</dbReference>
<name>A0A0R2LA47_9LACO</name>
<proteinExistence type="inferred from homology"/>
<dbReference type="NCBIfam" id="TIGR03695">
    <property type="entry name" value="menH_SHCHC"/>
    <property type="match status" value="1"/>
</dbReference>
<keyword evidence="2 3" id="KW-0456">Lyase</keyword>
<dbReference type="InterPro" id="IPR029058">
    <property type="entry name" value="AB_hydrolase_fold"/>
</dbReference>
<evidence type="ECO:0000256" key="3">
    <source>
        <dbReference type="HAMAP-Rule" id="MF_01660"/>
    </source>
</evidence>
<evidence type="ECO:0000256" key="1">
    <source>
        <dbReference type="ARBA" id="ARBA00022428"/>
    </source>
</evidence>
<dbReference type="PRINTS" id="PR00412">
    <property type="entry name" value="EPOXHYDRLASE"/>
</dbReference>
<dbReference type="OrthoDB" id="9808398at2"/>
<evidence type="ECO:0000313" key="5">
    <source>
        <dbReference type="EMBL" id="KRN95581.1"/>
    </source>
</evidence>
<dbReference type="HAMAP" id="MF_01660">
    <property type="entry name" value="MenH"/>
    <property type="match status" value="1"/>
</dbReference>
<comment type="pathway">
    <text evidence="3">Quinol/quinone metabolism; menaquinone biosynthesis.</text>
</comment>
<dbReference type="SUPFAM" id="SSF53474">
    <property type="entry name" value="alpha/beta-Hydrolases"/>
    <property type="match status" value="1"/>
</dbReference>
<keyword evidence="1 3" id="KW-0474">Menaquinone biosynthesis</keyword>
<gene>
    <name evidence="3" type="primary">menH</name>
    <name evidence="5" type="ORF">IV66_GL001025</name>
</gene>
<dbReference type="UniPathway" id="UPA00079"/>
<dbReference type="PANTHER" id="PTHR42916:SF1">
    <property type="entry name" value="PROTEIN PHYLLO, CHLOROPLASTIC"/>
    <property type="match status" value="1"/>
</dbReference>